<accession>A0A183CKL1</accession>
<reference evidence="1" key="1">
    <citation type="submission" date="2014-05" db="EMBL/GenBank/DDBJ databases">
        <title>The genome and life-stage specific transcriptomes of Globodera pallida elucidate key aspects of plant parasitism by a cyst nematode.</title>
        <authorList>
            <person name="Cotton J.A."/>
            <person name="Lilley C.J."/>
            <person name="Jones L.M."/>
            <person name="Kikuchi T."/>
            <person name="Reid A.J."/>
            <person name="Thorpe P."/>
            <person name="Tsai I.J."/>
            <person name="Beasley H."/>
            <person name="Blok V."/>
            <person name="Cock P.J.A."/>
            <person name="Van den Akker S.E."/>
            <person name="Holroyd N."/>
            <person name="Hunt M."/>
            <person name="Mantelin S."/>
            <person name="Naghra H."/>
            <person name="Pain A."/>
            <person name="Palomares-Rius J.E."/>
            <person name="Zarowiecki M."/>
            <person name="Berriman M."/>
            <person name="Jones J.T."/>
            <person name="Urwin P.E."/>
        </authorList>
    </citation>
    <scope>NUCLEOTIDE SEQUENCE [LARGE SCALE GENOMIC DNA]</scope>
    <source>
        <strain evidence="1">Lindley</strain>
    </source>
</reference>
<dbReference type="AlphaFoldDB" id="A0A183CKL1"/>
<dbReference type="InterPro" id="IPR036116">
    <property type="entry name" value="FN3_sf"/>
</dbReference>
<dbReference type="SUPFAM" id="SSF49265">
    <property type="entry name" value="Fibronectin type III"/>
    <property type="match status" value="1"/>
</dbReference>
<keyword evidence="1" id="KW-1185">Reference proteome</keyword>
<protein>
    <submittedName>
        <fullName evidence="2">Fibronectin type-III domain-containing protein</fullName>
    </submittedName>
</protein>
<dbReference type="InterPro" id="IPR013783">
    <property type="entry name" value="Ig-like_fold"/>
</dbReference>
<evidence type="ECO:0000313" key="1">
    <source>
        <dbReference type="Proteomes" id="UP000050741"/>
    </source>
</evidence>
<evidence type="ECO:0000313" key="2">
    <source>
        <dbReference type="WBParaSite" id="GPLIN_001341700"/>
    </source>
</evidence>
<proteinExistence type="predicted"/>
<dbReference type="Proteomes" id="UP000050741">
    <property type="component" value="Unassembled WGS sequence"/>
</dbReference>
<dbReference type="InterPro" id="IPR003961">
    <property type="entry name" value="FN3_dom"/>
</dbReference>
<dbReference type="CDD" id="cd00063">
    <property type="entry name" value="FN3"/>
    <property type="match status" value="1"/>
</dbReference>
<dbReference type="Gene3D" id="2.60.40.10">
    <property type="entry name" value="Immunoglobulins"/>
    <property type="match status" value="1"/>
</dbReference>
<name>A0A183CKL1_GLOPA</name>
<dbReference type="WBParaSite" id="GPLIN_001341700">
    <property type="protein sequence ID" value="GPLIN_001341700"/>
    <property type="gene ID" value="GPLIN_001341700"/>
</dbReference>
<sequence length="250" mass="27553">MIWFCLVAQSGVDASWTDVRNSTFALTDWPQRFLYVDQLHPATLLMTIAMRLTTASAVDGKAAQQQLQLQQKDGGKKAVLVETFFQQSQQARTKAGTPSTPLDVKLANEPGCAYDANTKQSDWPTGKCEGGGWTLRWAEPSFDGGEPIQNYAVEYRASGQTEWEIAERGLPPDRLFWRVAWSETHARRGKTPSDEKLAQGQFRVRAANVEGFGEFDTRRRVIKALQAMAPPASAFGVHAVSAVHVAVVGL</sequence>
<organism evidence="1 2">
    <name type="scientific">Globodera pallida</name>
    <name type="common">Potato cyst nematode worm</name>
    <name type="synonym">Heterodera pallida</name>
    <dbReference type="NCBI Taxonomy" id="36090"/>
    <lineage>
        <taxon>Eukaryota</taxon>
        <taxon>Metazoa</taxon>
        <taxon>Ecdysozoa</taxon>
        <taxon>Nematoda</taxon>
        <taxon>Chromadorea</taxon>
        <taxon>Rhabditida</taxon>
        <taxon>Tylenchina</taxon>
        <taxon>Tylenchomorpha</taxon>
        <taxon>Tylenchoidea</taxon>
        <taxon>Heteroderidae</taxon>
        <taxon>Heteroderinae</taxon>
        <taxon>Globodera</taxon>
    </lineage>
</organism>
<reference evidence="2" key="2">
    <citation type="submission" date="2016-06" db="UniProtKB">
        <authorList>
            <consortium name="WormBaseParasite"/>
        </authorList>
    </citation>
    <scope>IDENTIFICATION</scope>
</reference>